<reference evidence="4 5" key="1">
    <citation type="journal article" date="2016" name="BMC Genomics">
        <title>Comparative genomics reveals Cyclospora cayetanensis possesses coccidia-like metabolism and invasion components but unique surface antigens.</title>
        <authorList>
            <person name="Liu S."/>
            <person name="Wang L."/>
            <person name="Zheng H."/>
            <person name="Xu Z."/>
            <person name="Roellig D.M."/>
            <person name="Li N."/>
            <person name="Frace M.A."/>
            <person name="Tang K."/>
            <person name="Arrowood M.J."/>
            <person name="Moss D.M."/>
            <person name="Zhang L."/>
            <person name="Feng Y."/>
            <person name="Xiao L."/>
        </authorList>
    </citation>
    <scope>NUCLEOTIDE SEQUENCE [LARGE SCALE GENOMIC DNA]</scope>
    <source>
        <strain evidence="4 5">CHN_HEN01</strain>
    </source>
</reference>
<dbReference type="Proteomes" id="UP000095192">
    <property type="component" value="Unassembled WGS sequence"/>
</dbReference>
<dbReference type="InterPro" id="IPR051651">
    <property type="entry name" value="DMTF1_DNA-bind_reg"/>
</dbReference>
<gene>
    <name evidence="4" type="ORF">cyc_05968</name>
</gene>
<dbReference type="Pfam" id="PF00249">
    <property type="entry name" value="Myb_DNA-binding"/>
    <property type="match status" value="1"/>
</dbReference>
<dbReference type="PANTHER" id="PTHR46380:SF2">
    <property type="entry name" value="CYCLIN-D-BINDING MYB-LIKE TRANSCRIPTION FACTOR 1"/>
    <property type="match status" value="1"/>
</dbReference>
<dbReference type="SMART" id="SM00717">
    <property type="entry name" value="SANT"/>
    <property type="match status" value="2"/>
</dbReference>
<proteinExistence type="predicted"/>
<dbReference type="CDD" id="cd00167">
    <property type="entry name" value="SANT"/>
    <property type="match status" value="1"/>
</dbReference>
<protein>
    <submittedName>
        <fullName evidence="4">Myb-like DNA-binding domain-containing protein</fullName>
    </submittedName>
</protein>
<dbReference type="OrthoDB" id="2143914at2759"/>
<accession>A0A1D3CSR3</accession>
<organism evidence="4 5">
    <name type="scientific">Cyclospora cayetanensis</name>
    <dbReference type="NCBI Taxonomy" id="88456"/>
    <lineage>
        <taxon>Eukaryota</taxon>
        <taxon>Sar</taxon>
        <taxon>Alveolata</taxon>
        <taxon>Apicomplexa</taxon>
        <taxon>Conoidasida</taxon>
        <taxon>Coccidia</taxon>
        <taxon>Eucoccidiorida</taxon>
        <taxon>Eimeriorina</taxon>
        <taxon>Eimeriidae</taxon>
        <taxon>Cyclospora</taxon>
    </lineage>
</organism>
<evidence type="ECO:0000313" key="5">
    <source>
        <dbReference type="Proteomes" id="UP000095192"/>
    </source>
</evidence>
<evidence type="ECO:0000313" key="4">
    <source>
        <dbReference type="EMBL" id="OEH74230.1"/>
    </source>
</evidence>
<sequence>MVSDSSGEVHAEEDSPQQWLQRLTVKVEPGQDEPAKKGSTAASIVFSERQEAQTWDRGRKRGKSRRSDGEKRRKSHGAVEKPPKEESILFPREAPVYVPALATSQLPFGSSQLVRSGEETFSADQLQLLDLAAPGATGLWRMHTKSGVNYRKGPFTTEERLIVEEALEQYAQREGLESLEEAVRSLSGNIGRKTSGRFHSIARCLPERPFISVYGYIRRRITGNAKRGPWTAEETQQLVQLAKRIPPSRGRWVKIGAVLNRRPVDVCDKWRLVQPRLSQHAAEAPLEALEDKSSATTEADAEAPVNSQNRDAVATASCAAGPGSGQLGEAAREQLLREVQRKTGEDLPSFGVPWRRIQEESFPLCAHSFLRRIYALSVVPDELERRMGVDPRPIILRHILRCFRRLEEQLPARLRGVEWLDILPFVPAGLQYNVVRTASAHLIRVEGTSVDAVVPQLIEEHQKSMDAMRKKDARRLLRAALPVSVQESLEAKVRAKAALKGWPEKTVKKKVRKKIRKAAVEELERLKDRLKEVRAFPLNAPPRGKGQRALESTSGTDFGLGGDSAMEAPAALLDGGVDAETAGLLATPFSQAPQLLLHEARRQNGGPRALGREECSGRHEEEEEEADTTGGATQNKSRACKSKGNELREEAEGLIVSSSTEDREQQRARALKRQRAGASALVAAGPLTRVSARDESRAQKVCFDEAADVSSKRKKKRRVTTEGDSAAEGTEKRKEAQRGQMGEGRGR</sequence>
<dbReference type="SUPFAM" id="SSF46689">
    <property type="entry name" value="Homeodomain-like"/>
    <property type="match status" value="1"/>
</dbReference>
<dbReference type="GO" id="GO:0003700">
    <property type="term" value="F:DNA-binding transcription factor activity"/>
    <property type="evidence" value="ECO:0007669"/>
    <property type="project" value="TreeGrafter"/>
</dbReference>
<evidence type="ECO:0000256" key="2">
    <source>
        <dbReference type="ARBA" id="ARBA00023125"/>
    </source>
</evidence>
<dbReference type="GO" id="GO:0000976">
    <property type="term" value="F:transcription cis-regulatory region binding"/>
    <property type="evidence" value="ECO:0007669"/>
    <property type="project" value="TreeGrafter"/>
</dbReference>
<dbReference type="InterPro" id="IPR001005">
    <property type="entry name" value="SANT/Myb"/>
</dbReference>
<dbReference type="PROSITE" id="PS50090">
    <property type="entry name" value="MYB_LIKE"/>
    <property type="match status" value="1"/>
</dbReference>
<dbReference type="EMBL" id="JROU02002091">
    <property type="protein sequence ID" value="OEH74230.1"/>
    <property type="molecule type" value="Genomic_DNA"/>
</dbReference>
<dbReference type="InterPro" id="IPR009057">
    <property type="entry name" value="Homeodomain-like_sf"/>
</dbReference>
<dbReference type="PROSITE" id="PS51294">
    <property type="entry name" value="HTH_MYB"/>
    <property type="match status" value="1"/>
</dbReference>
<dbReference type="PANTHER" id="PTHR46380">
    <property type="entry name" value="CYCLIN-D-BINDING MYB-LIKE TRANSCRIPTION FACTOR 1"/>
    <property type="match status" value="1"/>
</dbReference>
<dbReference type="GO" id="GO:0005634">
    <property type="term" value="C:nucleus"/>
    <property type="evidence" value="ECO:0007669"/>
    <property type="project" value="UniProtKB-SubCell"/>
</dbReference>
<keyword evidence="5" id="KW-1185">Reference proteome</keyword>
<keyword evidence="3" id="KW-0539">Nucleus</keyword>
<dbReference type="Gene3D" id="1.10.10.60">
    <property type="entry name" value="Homeodomain-like"/>
    <property type="match status" value="1"/>
</dbReference>
<dbReference type="InterPro" id="IPR017930">
    <property type="entry name" value="Myb_dom"/>
</dbReference>
<evidence type="ECO:0000256" key="3">
    <source>
        <dbReference type="ARBA" id="ARBA00023242"/>
    </source>
</evidence>
<dbReference type="AlphaFoldDB" id="A0A1D3CSR3"/>
<dbReference type="VEuPathDB" id="ToxoDB:LOC34622236"/>
<name>A0A1D3CSR3_9EIME</name>
<comment type="subcellular location">
    <subcellularLocation>
        <location evidence="1">Nucleus</location>
    </subcellularLocation>
</comment>
<evidence type="ECO:0000256" key="1">
    <source>
        <dbReference type="ARBA" id="ARBA00004123"/>
    </source>
</evidence>
<dbReference type="VEuPathDB" id="ToxoDB:cyc_05968"/>
<keyword evidence="2" id="KW-0238">DNA-binding</keyword>
<dbReference type="GeneID" id="34622236"/>
<comment type="caution">
    <text evidence="4">The sequence shown here is derived from an EMBL/GenBank/DDBJ whole genome shotgun (WGS) entry which is preliminary data.</text>
</comment>